<dbReference type="STRING" id="1745343.A0A2J6PZR6"/>
<accession>A0A2J6PZR6</accession>
<dbReference type="Proteomes" id="UP000235672">
    <property type="component" value="Unassembled WGS sequence"/>
</dbReference>
<feature type="domain" description="Heterokaryon incompatibility" evidence="2">
    <location>
        <begin position="84"/>
        <end position="213"/>
    </location>
</feature>
<dbReference type="InterPro" id="IPR052895">
    <property type="entry name" value="HetReg/Transcr_Mod"/>
</dbReference>
<organism evidence="3 4">
    <name type="scientific">Hyaloscypha hepaticicola</name>
    <dbReference type="NCBI Taxonomy" id="2082293"/>
    <lineage>
        <taxon>Eukaryota</taxon>
        <taxon>Fungi</taxon>
        <taxon>Dikarya</taxon>
        <taxon>Ascomycota</taxon>
        <taxon>Pezizomycotina</taxon>
        <taxon>Leotiomycetes</taxon>
        <taxon>Helotiales</taxon>
        <taxon>Hyaloscyphaceae</taxon>
        <taxon>Hyaloscypha</taxon>
    </lineage>
</organism>
<dbReference type="InterPro" id="IPR010730">
    <property type="entry name" value="HET"/>
</dbReference>
<evidence type="ECO:0000313" key="4">
    <source>
        <dbReference type="Proteomes" id="UP000235672"/>
    </source>
</evidence>
<dbReference type="EMBL" id="KZ613489">
    <property type="protein sequence ID" value="PMD19522.1"/>
    <property type="molecule type" value="Genomic_DNA"/>
</dbReference>
<sequence length="379" mass="43470">MSFPTSHELPNNTRRQNLGPSFHQTSHALPLNETYKPLNEIRKELRLLFLRPGEEAETIEYRLEVFSLLGSGVEGSNRLKAPPFEAVSYEWGTSGFALNSIKLQGERILVRRNLWLALAHLRSKVTTRILWVDALCVNQENLKERNHQVSLMQMIYTQAERVLVWLGRSAENSADAIDLLEKINQLVQQWKAWKALERLLNRTYWTRIWIGQEFVLGKSMTIHCGSKSIDWSAFQSALSRIMQFKAAKYPEISKLESDIIYNISHSIGSKIANMRISGGKSQSLLDLLVACKASRCCNPRDRVYALLGLANDVPEDTILIDYSKSVPNVQQDVMSFFLHQRSTRRLEVDHILSLLLIMLDDTPNWGRNSLPFRRPGKPR</sequence>
<evidence type="ECO:0000259" key="2">
    <source>
        <dbReference type="Pfam" id="PF06985"/>
    </source>
</evidence>
<dbReference type="PANTHER" id="PTHR24148:SF77">
    <property type="entry name" value="HETEROKARYON INCOMPATIBILITY DOMAIN-CONTAINING PROTEIN"/>
    <property type="match status" value="1"/>
</dbReference>
<evidence type="ECO:0000256" key="1">
    <source>
        <dbReference type="SAM" id="MobiDB-lite"/>
    </source>
</evidence>
<dbReference type="OrthoDB" id="2157530at2759"/>
<protein>
    <submittedName>
        <fullName evidence="3">HET-domain-containing protein</fullName>
    </submittedName>
</protein>
<evidence type="ECO:0000313" key="3">
    <source>
        <dbReference type="EMBL" id="PMD19522.1"/>
    </source>
</evidence>
<feature type="region of interest" description="Disordered" evidence="1">
    <location>
        <begin position="1"/>
        <end position="26"/>
    </location>
</feature>
<gene>
    <name evidence="3" type="ORF">NA56DRAFT_628932</name>
</gene>
<proteinExistence type="predicted"/>
<dbReference type="AlphaFoldDB" id="A0A2J6PZR6"/>
<keyword evidence="4" id="KW-1185">Reference proteome</keyword>
<reference evidence="3 4" key="1">
    <citation type="submission" date="2016-05" db="EMBL/GenBank/DDBJ databases">
        <title>A degradative enzymes factory behind the ericoid mycorrhizal symbiosis.</title>
        <authorList>
            <consortium name="DOE Joint Genome Institute"/>
            <person name="Martino E."/>
            <person name="Morin E."/>
            <person name="Grelet G."/>
            <person name="Kuo A."/>
            <person name="Kohler A."/>
            <person name="Daghino S."/>
            <person name="Barry K."/>
            <person name="Choi C."/>
            <person name="Cichocki N."/>
            <person name="Clum A."/>
            <person name="Copeland A."/>
            <person name="Hainaut M."/>
            <person name="Haridas S."/>
            <person name="Labutti K."/>
            <person name="Lindquist E."/>
            <person name="Lipzen A."/>
            <person name="Khouja H.-R."/>
            <person name="Murat C."/>
            <person name="Ohm R."/>
            <person name="Olson A."/>
            <person name="Spatafora J."/>
            <person name="Veneault-Fourrey C."/>
            <person name="Henrissat B."/>
            <person name="Grigoriev I."/>
            <person name="Martin F."/>
            <person name="Perotto S."/>
        </authorList>
    </citation>
    <scope>NUCLEOTIDE SEQUENCE [LARGE SCALE GENOMIC DNA]</scope>
    <source>
        <strain evidence="3 4">UAMH 7357</strain>
    </source>
</reference>
<dbReference type="PANTHER" id="PTHR24148">
    <property type="entry name" value="ANKYRIN REPEAT DOMAIN-CONTAINING PROTEIN 39 HOMOLOG-RELATED"/>
    <property type="match status" value="1"/>
</dbReference>
<dbReference type="Pfam" id="PF06985">
    <property type="entry name" value="HET"/>
    <property type="match status" value="1"/>
</dbReference>
<name>A0A2J6PZR6_9HELO</name>